<name>A0A0U1L349_9FIRM</name>
<reference evidence="2" key="1">
    <citation type="submission" date="2015-03" db="EMBL/GenBank/DDBJ databases">
        <authorList>
            <person name="Nijsse Bart"/>
        </authorList>
    </citation>
    <scope>NUCLEOTIDE SEQUENCE [LARGE SCALE GENOMIC DNA]</scope>
</reference>
<dbReference type="Proteomes" id="UP000049855">
    <property type="component" value="Unassembled WGS sequence"/>
</dbReference>
<keyword evidence="2" id="KW-1185">Reference proteome</keyword>
<dbReference type="AlphaFoldDB" id="A0A0U1L349"/>
<accession>A0A0U1L349</accession>
<evidence type="ECO:0000313" key="2">
    <source>
        <dbReference type="Proteomes" id="UP000049855"/>
    </source>
</evidence>
<sequence>MPSKPKKKHPVQFLGYVAVDGVVSTEPPEWFIQRLGIAFDSVLDTESTRKEQTDNKAG</sequence>
<proteinExistence type="predicted"/>
<dbReference type="RefSeq" id="WP_021170137.1">
    <property type="nucleotide sequence ID" value="NZ_CTRP01000014.1"/>
</dbReference>
<dbReference type="EMBL" id="CTRP01000014">
    <property type="protein sequence ID" value="CQR74127.1"/>
    <property type="molecule type" value="Genomic_DNA"/>
</dbReference>
<evidence type="ECO:0000313" key="1">
    <source>
        <dbReference type="EMBL" id="CQR74127.1"/>
    </source>
</evidence>
<gene>
    <name evidence="1" type="ORF">SpAn4DRAFT_0589</name>
</gene>
<organism evidence="1 2">
    <name type="scientific">Sporomusa ovata</name>
    <dbReference type="NCBI Taxonomy" id="2378"/>
    <lineage>
        <taxon>Bacteria</taxon>
        <taxon>Bacillati</taxon>
        <taxon>Bacillota</taxon>
        <taxon>Negativicutes</taxon>
        <taxon>Selenomonadales</taxon>
        <taxon>Sporomusaceae</taxon>
        <taxon>Sporomusa</taxon>
    </lineage>
</organism>
<protein>
    <submittedName>
        <fullName evidence="1">Uncharacterized protein</fullName>
    </submittedName>
</protein>